<keyword evidence="18" id="KW-1185">Reference proteome</keyword>
<evidence type="ECO:0000256" key="11">
    <source>
        <dbReference type="ARBA" id="ARBA00023136"/>
    </source>
</evidence>
<evidence type="ECO:0000256" key="2">
    <source>
        <dbReference type="ARBA" id="ARBA00004648"/>
    </source>
</evidence>
<dbReference type="RefSeq" id="WP_093449291.1">
    <property type="nucleotide sequence ID" value="NZ_FNZG01000002.1"/>
</dbReference>
<dbReference type="PANTHER" id="PTHR46025">
    <property type="entry name" value="XYLOSYLTRANSFERASE OXT"/>
    <property type="match status" value="1"/>
</dbReference>
<keyword evidence="4" id="KW-0808">Transferase</keyword>
<evidence type="ECO:0000256" key="12">
    <source>
        <dbReference type="ARBA" id="ARBA00023157"/>
    </source>
</evidence>
<dbReference type="InterPro" id="IPR003406">
    <property type="entry name" value="Glyco_trans_14"/>
</dbReference>
<dbReference type="GO" id="GO:0050650">
    <property type="term" value="P:chondroitin sulfate proteoglycan biosynthetic process"/>
    <property type="evidence" value="ECO:0007669"/>
    <property type="project" value="TreeGrafter"/>
</dbReference>
<evidence type="ECO:0000313" key="17">
    <source>
        <dbReference type="EMBL" id="SFC22644.1"/>
    </source>
</evidence>
<dbReference type="GO" id="GO:0030158">
    <property type="term" value="F:protein xylosyltransferase activity"/>
    <property type="evidence" value="ECO:0007669"/>
    <property type="project" value="InterPro"/>
</dbReference>
<evidence type="ECO:0000256" key="13">
    <source>
        <dbReference type="ARBA" id="ARBA00023180"/>
    </source>
</evidence>
<evidence type="ECO:0000256" key="4">
    <source>
        <dbReference type="ARBA" id="ARBA00022679"/>
    </source>
</evidence>
<dbReference type="InterPro" id="IPR045971">
    <property type="entry name" value="DUF5927"/>
</dbReference>
<keyword evidence="3" id="KW-0328">Glycosyltransferase</keyword>
<evidence type="ECO:0000256" key="10">
    <source>
        <dbReference type="ARBA" id="ARBA00023034"/>
    </source>
</evidence>
<dbReference type="InterPro" id="IPR043538">
    <property type="entry name" value="XYLT"/>
</dbReference>
<evidence type="ECO:0000256" key="1">
    <source>
        <dbReference type="ARBA" id="ARBA00004323"/>
    </source>
</evidence>
<keyword evidence="11" id="KW-0472">Membrane</keyword>
<keyword evidence="9" id="KW-1133">Transmembrane helix</keyword>
<dbReference type="GO" id="GO:0015012">
    <property type="term" value="P:heparan sulfate proteoglycan biosynthetic process"/>
    <property type="evidence" value="ECO:0007669"/>
    <property type="project" value="TreeGrafter"/>
</dbReference>
<dbReference type="AlphaFoldDB" id="A0A1I1HFA8"/>
<dbReference type="GO" id="GO:0046872">
    <property type="term" value="F:metal ion binding"/>
    <property type="evidence" value="ECO:0007669"/>
    <property type="project" value="UniProtKB-KW"/>
</dbReference>
<dbReference type="OrthoDB" id="7943907at2"/>
<dbReference type="EMBL" id="FOLX01000001">
    <property type="protein sequence ID" value="SFC22644.1"/>
    <property type="molecule type" value="Genomic_DNA"/>
</dbReference>
<proteinExistence type="predicted"/>
<evidence type="ECO:0000256" key="15">
    <source>
        <dbReference type="SAM" id="MobiDB-lite"/>
    </source>
</evidence>
<evidence type="ECO:0000256" key="3">
    <source>
        <dbReference type="ARBA" id="ARBA00022676"/>
    </source>
</evidence>
<evidence type="ECO:0000313" key="18">
    <source>
        <dbReference type="Proteomes" id="UP000231644"/>
    </source>
</evidence>
<keyword evidence="8" id="KW-0735">Signal-anchor</keyword>
<dbReference type="PANTHER" id="PTHR46025:SF3">
    <property type="entry name" value="XYLOSYLTRANSFERASE OXT"/>
    <property type="match status" value="1"/>
</dbReference>
<keyword evidence="6" id="KW-0479">Metal-binding</keyword>
<organism evidence="17 18">
    <name type="scientific">Pseudooceanicola nitratireducens</name>
    <dbReference type="NCBI Taxonomy" id="517719"/>
    <lineage>
        <taxon>Bacteria</taxon>
        <taxon>Pseudomonadati</taxon>
        <taxon>Pseudomonadota</taxon>
        <taxon>Alphaproteobacteria</taxon>
        <taxon>Rhodobacterales</taxon>
        <taxon>Paracoccaceae</taxon>
        <taxon>Pseudooceanicola</taxon>
    </lineage>
</organism>
<gene>
    <name evidence="17" type="ORF">SAMN05421762_0230</name>
</gene>
<comment type="subcellular location">
    <subcellularLocation>
        <location evidence="2">Endoplasmic reticulum membrane</location>
        <topology evidence="2">Single-pass type II membrane protein</topology>
    </subcellularLocation>
    <subcellularLocation>
        <location evidence="1">Golgi apparatus membrane</location>
        <topology evidence="1">Single-pass type II membrane protein</topology>
    </subcellularLocation>
</comment>
<evidence type="ECO:0000256" key="7">
    <source>
        <dbReference type="ARBA" id="ARBA00022824"/>
    </source>
</evidence>
<keyword evidence="10" id="KW-0333">Golgi apparatus</keyword>
<evidence type="ECO:0000256" key="9">
    <source>
        <dbReference type="ARBA" id="ARBA00022989"/>
    </source>
</evidence>
<keyword evidence="12" id="KW-1015">Disulfide bond</keyword>
<evidence type="ECO:0000256" key="6">
    <source>
        <dbReference type="ARBA" id="ARBA00022723"/>
    </source>
</evidence>
<reference evidence="17 18" key="1">
    <citation type="submission" date="2016-10" db="EMBL/GenBank/DDBJ databases">
        <authorList>
            <person name="de Groot N.N."/>
        </authorList>
    </citation>
    <scope>NUCLEOTIDE SEQUENCE [LARGE SCALE GENOMIC DNA]</scope>
    <source>
        <strain evidence="17 18">DSM 29619</strain>
    </source>
</reference>
<accession>A0A1I1HFA8</accession>
<dbReference type="Pfam" id="PF19349">
    <property type="entry name" value="DUF5927"/>
    <property type="match status" value="1"/>
</dbReference>
<evidence type="ECO:0000256" key="5">
    <source>
        <dbReference type="ARBA" id="ARBA00022692"/>
    </source>
</evidence>
<keyword evidence="7" id="KW-0256">Endoplasmic reticulum</keyword>
<protein>
    <recommendedName>
        <fullName evidence="14">Peptide O-xylosyltransferase</fullName>
    </recommendedName>
</protein>
<dbReference type="STRING" id="517719.SAMN05421762_0230"/>
<feature type="region of interest" description="Disordered" evidence="15">
    <location>
        <begin position="544"/>
        <end position="568"/>
    </location>
</feature>
<name>A0A1I1HFA8_9RHOB</name>
<keyword evidence="5" id="KW-0812">Transmembrane</keyword>
<evidence type="ECO:0000256" key="14">
    <source>
        <dbReference type="ARBA" id="ARBA00042865"/>
    </source>
</evidence>
<dbReference type="Proteomes" id="UP000231644">
    <property type="component" value="Unassembled WGS sequence"/>
</dbReference>
<dbReference type="GO" id="GO:0016020">
    <property type="term" value="C:membrane"/>
    <property type="evidence" value="ECO:0007669"/>
    <property type="project" value="InterPro"/>
</dbReference>
<keyword evidence="13" id="KW-0325">Glycoprotein</keyword>
<dbReference type="Pfam" id="PF02485">
    <property type="entry name" value="Branch"/>
    <property type="match status" value="1"/>
</dbReference>
<feature type="domain" description="DUF5927" evidence="16">
    <location>
        <begin position="267"/>
        <end position="567"/>
    </location>
</feature>
<evidence type="ECO:0000256" key="8">
    <source>
        <dbReference type="ARBA" id="ARBA00022968"/>
    </source>
</evidence>
<sequence length="568" mass="65021">MSRLGVVMLIHHALDRAEQVARHWAASGCPVVIHADSKVSAKAYGKFVKALSDVPDIRFSRRHRCEWGTWGIVAATQSASEQLLRDFPDVRHVFLASGSCLPLRPVQELIDYLDARPRTDFIESATTADVPWTVGGLDAERFTLRFPFAWKRHRRLFDGYVRLQRRLRVRRKMPNGIVPHMGSQWWCLTRQTLSAILDDPERGDYDRFFKRVWIPDESYFQTLARLYATDIQSRSLTLSKFDFQGKPHIFYDDHLQLLRRSDCFVARKIWPRADRLYQAFLTDADHAMKRTEPNPGKIDRIFSRATDRRTRGRPGLYMHSRFPNSRWENGMTGAKYSVFQGFAELFEDFEPWLARMTDCKVHGHVYAPGGAQFSGGQKVVSGALSSSAAIRDYRPRAFLTNLIWNARGERQCFQFGPMDHQGAALAMSRDSNATICVISGAWAVKLHQATGNFADLRAEAARLQRIESAFLDQLRDPKAKARVRIWTMSEFLENPMDRLQSIVDDLGVSAGRRLKEAPRMADLTGFAQFLQTLKNQGMHPYLMGDFPSDPAPQTLPRTPGRRPYLVKK</sequence>
<evidence type="ECO:0000259" key="16">
    <source>
        <dbReference type="Pfam" id="PF19349"/>
    </source>
</evidence>